<dbReference type="RefSeq" id="WP_259449654.1">
    <property type="nucleotide sequence ID" value="NZ_CP119520.1"/>
</dbReference>
<reference evidence="11" key="1">
    <citation type="submission" date="2022-08" db="EMBL/GenBank/DDBJ databases">
        <title>Reclassification of Massilia species as members of the genera Telluria, Duganella, Pseudoduganella, Mokoshia gen. nov. and Zemynaea gen. nov. using orthogonal and non-orthogonal genome-based approaches.</title>
        <authorList>
            <person name="Bowman J.P."/>
        </authorList>
    </citation>
    <scope>NUCLEOTIDE SEQUENCE</scope>
    <source>
        <strain evidence="11">LMG 11547</strain>
    </source>
</reference>
<dbReference type="EMBL" id="JANUHC010000004">
    <property type="protein sequence ID" value="MCS0630374.1"/>
    <property type="molecule type" value="Genomic_DNA"/>
</dbReference>
<dbReference type="CDD" id="cd02520">
    <property type="entry name" value="Glucosylceramide_synthase"/>
    <property type="match status" value="1"/>
</dbReference>
<evidence type="ECO:0000256" key="5">
    <source>
        <dbReference type="ARBA" id="ARBA00022679"/>
    </source>
</evidence>
<evidence type="ECO:0000313" key="12">
    <source>
        <dbReference type="Proteomes" id="UP001165263"/>
    </source>
</evidence>
<evidence type="ECO:0000256" key="10">
    <source>
        <dbReference type="SAM" id="Phobius"/>
    </source>
</evidence>
<sequence>MPSFATLAGTALTVLATLYALAALFCRGRVRRVDVVRVGLVRADRQPAWTPVTVLKPLCGAEPRLEENLAGLCTQTHPHVQLVFGVRDPADPAIAVVERLARRFPAVDMRLVVDPRDHGSNRKVSNLINMMQAARHPWLVLADSDIAVGPDYVARVTAPLAEPQVGIVTCLYHGRPLDGLWPRIGALFIDTWFAPSVRVASSGGSCAFAFGATIAVRAATLRAIGGIEVLKNRLADDYRLGELVRGLGLETVLSDVNVGTDVTERSLRALWARERRWMQTIRSLNPLGYALSFITFTLPMLLLGVYLTPTAGNAALALCGATARIGLHWRRPAPDVPAPGHAWHAPLRDVLSMLEWASAFAGTTTHWRQHRLPIDTGRAAAPDRPSAAPASHDRPSWR</sequence>
<name>A0ABT2BZ11_9BURK</name>
<dbReference type="Pfam" id="PF13506">
    <property type="entry name" value="Glyco_transf_21"/>
    <property type="match status" value="1"/>
</dbReference>
<dbReference type="InterPro" id="IPR017835">
    <property type="entry name" value="Hopen-assoc_HpnI"/>
</dbReference>
<dbReference type="SUPFAM" id="SSF53448">
    <property type="entry name" value="Nucleotide-diphospho-sugar transferases"/>
    <property type="match status" value="1"/>
</dbReference>
<dbReference type="PANTHER" id="PTHR12726">
    <property type="entry name" value="CERAMIDE GLUCOSYLTRANSFERASE"/>
    <property type="match status" value="1"/>
</dbReference>
<feature type="compositionally biased region" description="Low complexity" evidence="9">
    <location>
        <begin position="378"/>
        <end position="390"/>
    </location>
</feature>
<dbReference type="PANTHER" id="PTHR12726:SF0">
    <property type="entry name" value="CERAMIDE GLUCOSYLTRANSFERASE"/>
    <property type="match status" value="1"/>
</dbReference>
<comment type="pathway">
    <text evidence="2">Lipid metabolism; sphingolipid metabolism.</text>
</comment>
<evidence type="ECO:0000256" key="4">
    <source>
        <dbReference type="ARBA" id="ARBA00022676"/>
    </source>
</evidence>
<organism evidence="11 12">
    <name type="scientific">Telluria mixta</name>
    <dbReference type="NCBI Taxonomy" id="34071"/>
    <lineage>
        <taxon>Bacteria</taxon>
        <taxon>Pseudomonadati</taxon>
        <taxon>Pseudomonadota</taxon>
        <taxon>Betaproteobacteria</taxon>
        <taxon>Burkholderiales</taxon>
        <taxon>Oxalobacteraceae</taxon>
        <taxon>Telluria group</taxon>
        <taxon>Telluria</taxon>
    </lineage>
</organism>
<evidence type="ECO:0000256" key="6">
    <source>
        <dbReference type="ARBA" id="ARBA00022692"/>
    </source>
</evidence>
<evidence type="ECO:0000256" key="8">
    <source>
        <dbReference type="ARBA" id="ARBA00023136"/>
    </source>
</evidence>
<keyword evidence="6 10" id="KW-0812">Transmembrane</keyword>
<feature type="region of interest" description="Disordered" evidence="9">
    <location>
        <begin position="376"/>
        <end position="398"/>
    </location>
</feature>
<dbReference type="InterPro" id="IPR025993">
    <property type="entry name" value="Ceramide_glucosylTrfase"/>
</dbReference>
<evidence type="ECO:0000256" key="7">
    <source>
        <dbReference type="ARBA" id="ARBA00022989"/>
    </source>
</evidence>
<proteinExistence type="predicted"/>
<dbReference type="Gene3D" id="3.90.550.10">
    <property type="entry name" value="Spore Coat Polysaccharide Biosynthesis Protein SpsA, Chain A"/>
    <property type="match status" value="1"/>
</dbReference>
<evidence type="ECO:0000313" key="11">
    <source>
        <dbReference type="EMBL" id="MCS0630374.1"/>
    </source>
</evidence>
<keyword evidence="12" id="KW-1185">Reference proteome</keyword>
<comment type="subcellular location">
    <subcellularLocation>
        <location evidence="1">Membrane</location>
        <topology evidence="1">Multi-pass membrane protein</topology>
    </subcellularLocation>
</comment>
<evidence type="ECO:0000256" key="2">
    <source>
        <dbReference type="ARBA" id="ARBA00004760"/>
    </source>
</evidence>
<keyword evidence="8 10" id="KW-0472">Membrane</keyword>
<gene>
    <name evidence="11" type="primary">hpnI</name>
    <name evidence="11" type="ORF">NX786_13610</name>
</gene>
<dbReference type="Proteomes" id="UP001165263">
    <property type="component" value="Unassembled WGS sequence"/>
</dbReference>
<comment type="caution">
    <text evidence="11">The sequence shown here is derived from an EMBL/GenBank/DDBJ whole genome shotgun (WGS) entry which is preliminary data.</text>
</comment>
<protein>
    <submittedName>
        <fullName evidence="11">Bacteriohopanetetrol glucosamine biosynthesis glycosyltransferase HpnI</fullName>
    </submittedName>
</protein>
<dbReference type="InterPro" id="IPR029044">
    <property type="entry name" value="Nucleotide-diphossugar_trans"/>
</dbReference>
<keyword evidence="5" id="KW-0808">Transferase</keyword>
<keyword evidence="7 10" id="KW-1133">Transmembrane helix</keyword>
<feature type="transmembrane region" description="Helical" evidence="10">
    <location>
        <begin position="287"/>
        <end position="307"/>
    </location>
</feature>
<accession>A0ABT2BZ11</accession>
<dbReference type="NCBIfam" id="TIGR03472">
    <property type="entry name" value="HpnI"/>
    <property type="match status" value="1"/>
</dbReference>
<evidence type="ECO:0000256" key="3">
    <source>
        <dbReference type="ARBA" id="ARBA00004991"/>
    </source>
</evidence>
<evidence type="ECO:0000256" key="1">
    <source>
        <dbReference type="ARBA" id="ARBA00004141"/>
    </source>
</evidence>
<keyword evidence="4" id="KW-0328">Glycosyltransferase</keyword>
<evidence type="ECO:0000256" key="9">
    <source>
        <dbReference type="SAM" id="MobiDB-lite"/>
    </source>
</evidence>
<comment type="pathway">
    <text evidence="3">Sphingolipid metabolism.</text>
</comment>